<accession>A0A5C3KWX5</accession>
<proteinExistence type="predicted"/>
<gene>
    <name evidence="1" type="ORF">FA15DRAFT_546046</name>
</gene>
<sequence>HPFDSDQDLQLSYSVLAKVQQDGIIPCGYDLLEEEWPEDGYPVVESVKVARKQVDITLLFEIWFRRAALWVQGLHSMSTILY</sequence>
<feature type="non-terminal residue" evidence="1">
    <location>
        <position position="1"/>
    </location>
</feature>
<keyword evidence="2" id="KW-1185">Reference proteome</keyword>
<feature type="non-terminal residue" evidence="1">
    <location>
        <position position="82"/>
    </location>
</feature>
<name>A0A5C3KWX5_COPMA</name>
<dbReference type="Proteomes" id="UP000307440">
    <property type="component" value="Unassembled WGS sequence"/>
</dbReference>
<dbReference type="OrthoDB" id="3353107at2759"/>
<reference evidence="1 2" key="1">
    <citation type="journal article" date="2019" name="Nat. Ecol. Evol.">
        <title>Megaphylogeny resolves global patterns of mushroom evolution.</title>
        <authorList>
            <person name="Varga T."/>
            <person name="Krizsan K."/>
            <person name="Foldi C."/>
            <person name="Dima B."/>
            <person name="Sanchez-Garcia M."/>
            <person name="Sanchez-Ramirez S."/>
            <person name="Szollosi G.J."/>
            <person name="Szarkandi J.G."/>
            <person name="Papp V."/>
            <person name="Albert L."/>
            <person name="Andreopoulos W."/>
            <person name="Angelini C."/>
            <person name="Antonin V."/>
            <person name="Barry K.W."/>
            <person name="Bougher N.L."/>
            <person name="Buchanan P."/>
            <person name="Buyck B."/>
            <person name="Bense V."/>
            <person name="Catcheside P."/>
            <person name="Chovatia M."/>
            <person name="Cooper J."/>
            <person name="Damon W."/>
            <person name="Desjardin D."/>
            <person name="Finy P."/>
            <person name="Geml J."/>
            <person name="Haridas S."/>
            <person name="Hughes K."/>
            <person name="Justo A."/>
            <person name="Karasinski D."/>
            <person name="Kautmanova I."/>
            <person name="Kiss B."/>
            <person name="Kocsube S."/>
            <person name="Kotiranta H."/>
            <person name="LaButti K.M."/>
            <person name="Lechner B.E."/>
            <person name="Liimatainen K."/>
            <person name="Lipzen A."/>
            <person name="Lukacs Z."/>
            <person name="Mihaltcheva S."/>
            <person name="Morgado L.N."/>
            <person name="Niskanen T."/>
            <person name="Noordeloos M.E."/>
            <person name="Ohm R.A."/>
            <person name="Ortiz-Santana B."/>
            <person name="Ovrebo C."/>
            <person name="Racz N."/>
            <person name="Riley R."/>
            <person name="Savchenko A."/>
            <person name="Shiryaev A."/>
            <person name="Soop K."/>
            <person name="Spirin V."/>
            <person name="Szebenyi C."/>
            <person name="Tomsovsky M."/>
            <person name="Tulloss R.E."/>
            <person name="Uehling J."/>
            <person name="Grigoriev I.V."/>
            <person name="Vagvolgyi C."/>
            <person name="Papp T."/>
            <person name="Martin F.M."/>
            <person name="Miettinen O."/>
            <person name="Hibbett D.S."/>
            <person name="Nagy L.G."/>
        </authorList>
    </citation>
    <scope>NUCLEOTIDE SEQUENCE [LARGE SCALE GENOMIC DNA]</scope>
    <source>
        <strain evidence="1 2">CBS 121175</strain>
    </source>
</reference>
<organism evidence="1 2">
    <name type="scientific">Coprinopsis marcescibilis</name>
    <name type="common">Agaric fungus</name>
    <name type="synonym">Psathyrella marcescibilis</name>
    <dbReference type="NCBI Taxonomy" id="230819"/>
    <lineage>
        <taxon>Eukaryota</taxon>
        <taxon>Fungi</taxon>
        <taxon>Dikarya</taxon>
        <taxon>Basidiomycota</taxon>
        <taxon>Agaricomycotina</taxon>
        <taxon>Agaricomycetes</taxon>
        <taxon>Agaricomycetidae</taxon>
        <taxon>Agaricales</taxon>
        <taxon>Agaricineae</taxon>
        <taxon>Psathyrellaceae</taxon>
        <taxon>Coprinopsis</taxon>
    </lineage>
</organism>
<evidence type="ECO:0000313" key="1">
    <source>
        <dbReference type="EMBL" id="TFK20428.1"/>
    </source>
</evidence>
<dbReference type="EMBL" id="ML210300">
    <property type="protein sequence ID" value="TFK20428.1"/>
    <property type="molecule type" value="Genomic_DNA"/>
</dbReference>
<dbReference type="STRING" id="230819.A0A5C3KWX5"/>
<protein>
    <submittedName>
        <fullName evidence="1">Uncharacterized protein</fullName>
    </submittedName>
</protein>
<dbReference type="AlphaFoldDB" id="A0A5C3KWX5"/>
<evidence type="ECO:0000313" key="2">
    <source>
        <dbReference type="Proteomes" id="UP000307440"/>
    </source>
</evidence>